<feature type="binding site" evidence="7 8">
    <location>
        <position position="117"/>
    </location>
    <ligand>
        <name>S-adenosyl-L-methionine</name>
        <dbReference type="ChEBI" id="CHEBI:59789"/>
    </ligand>
</feature>
<keyword evidence="11" id="KW-1185">Reference proteome</keyword>
<feature type="binding site" evidence="7 8">
    <location>
        <position position="29"/>
    </location>
    <ligand>
        <name>S-adenosyl-L-methionine</name>
        <dbReference type="ChEBI" id="CHEBI:59789"/>
    </ligand>
</feature>
<dbReference type="HAMAP" id="MF_00607">
    <property type="entry name" value="16SrRNA_methyltr_A"/>
    <property type="match status" value="1"/>
</dbReference>
<dbReference type="Gene3D" id="3.40.50.150">
    <property type="entry name" value="Vaccinia Virus protein VP39"/>
    <property type="match status" value="1"/>
</dbReference>
<feature type="binding site" evidence="7 8">
    <location>
        <position position="102"/>
    </location>
    <ligand>
        <name>S-adenosyl-L-methionine</name>
        <dbReference type="ChEBI" id="CHEBI:59789"/>
    </ligand>
</feature>
<comment type="similarity">
    <text evidence="7">Belongs to the class I-like SAM-binding methyltransferase superfamily. rRNA adenine N(6)-methyltransferase family. RsmA subfamily.</text>
</comment>
<evidence type="ECO:0000259" key="9">
    <source>
        <dbReference type="SMART" id="SM00650"/>
    </source>
</evidence>
<dbReference type="FunFam" id="3.40.50.150:FF:000023">
    <property type="entry name" value="Ribosomal RNA small subunit methyltransferase A"/>
    <property type="match status" value="1"/>
</dbReference>
<dbReference type="InterPro" id="IPR029063">
    <property type="entry name" value="SAM-dependent_MTases_sf"/>
</dbReference>
<comment type="caution">
    <text evidence="10">The sequence shown here is derived from an EMBL/GenBank/DDBJ whole genome shotgun (WGS) entry which is preliminary data.</text>
</comment>
<dbReference type="GO" id="GO:0000179">
    <property type="term" value="F:rRNA (adenine-N6,N6-)-dimethyltransferase activity"/>
    <property type="evidence" value="ECO:0007669"/>
    <property type="project" value="UniProtKB-UniRule"/>
</dbReference>
<evidence type="ECO:0000313" key="11">
    <source>
        <dbReference type="Proteomes" id="UP000217528"/>
    </source>
</evidence>
<accession>A0A2A2HG08</accession>
<dbReference type="CDD" id="cd02440">
    <property type="entry name" value="AdoMet_MTases"/>
    <property type="match status" value="1"/>
</dbReference>
<proteinExistence type="inferred from homology"/>
<feature type="binding site" evidence="7 8">
    <location>
        <position position="75"/>
    </location>
    <ligand>
        <name>S-adenosyl-L-methionine</name>
        <dbReference type="ChEBI" id="CHEBI:59789"/>
    </ligand>
</feature>
<dbReference type="GO" id="GO:0005737">
    <property type="term" value="C:cytoplasm"/>
    <property type="evidence" value="ECO:0007669"/>
    <property type="project" value="UniProtKB-SubCell"/>
</dbReference>
<dbReference type="GO" id="GO:0003723">
    <property type="term" value="F:RNA binding"/>
    <property type="evidence" value="ECO:0007669"/>
    <property type="project" value="UniProtKB-UniRule"/>
</dbReference>
<sequence length="277" mass="31851">MNNIMPNNTKEILEKYNIRLDKNKSQNYLVDNNKLENILKNADIQPDETILEIGAGIGTLTIPMAKKAKKVIAIEKDPLIADVLKQRLIREKIDNVELIKGDALKIDYPPFDKVVSNLPYQISSPVTFKLLEYPFKKAVLMYQLEFAKRMQAKPDTHEYSRLTVGLYFRCNAEIIDTLPPQSFIPQPKVNSAVIKLTPKENIDLPPLFDNVIRALFQHRNKKARKALIQSAHELKTDKKQLKKQLNMIDDPLLDEKVFKLTPEEILKITQLIGEIIQ</sequence>
<dbReference type="InterPro" id="IPR023165">
    <property type="entry name" value="rRNA_Ade_diMease-like_C"/>
</dbReference>
<comment type="subcellular location">
    <subcellularLocation>
        <location evidence="7">Cytoplasm</location>
    </subcellularLocation>
</comment>
<keyword evidence="6 7" id="KW-0694">RNA-binding</keyword>
<dbReference type="Proteomes" id="UP000217528">
    <property type="component" value="Unassembled WGS sequence"/>
</dbReference>
<evidence type="ECO:0000256" key="8">
    <source>
        <dbReference type="PROSITE-ProRule" id="PRU01026"/>
    </source>
</evidence>
<dbReference type="InterPro" id="IPR020596">
    <property type="entry name" value="rRNA_Ade_Mease_Trfase_CS"/>
</dbReference>
<dbReference type="EMBL" id="LMVN01000001">
    <property type="protein sequence ID" value="PAV08295.1"/>
    <property type="molecule type" value="Genomic_DNA"/>
</dbReference>
<dbReference type="InterPro" id="IPR001737">
    <property type="entry name" value="KsgA/Erm"/>
</dbReference>
<protein>
    <recommendedName>
        <fullName evidence="7">Probable ribosomal RNA small subunit methyltransferase A</fullName>
        <ecNumber evidence="7">2.1.1.-</ecNumber>
    </recommendedName>
    <alternativeName>
        <fullName evidence="7">16S rRNA dimethyladenosine transferase</fullName>
    </alternativeName>
    <alternativeName>
        <fullName evidence="7">16S rRNA dimethylase</fullName>
    </alternativeName>
    <alternativeName>
        <fullName evidence="7">S-adenosylmethionine-6-N',N'-adenosyl(rRNA) dimethyltransferase</fullName>
    </alternativeName>
</protein>
<feature type="binding site" evidence="7 8">
    <location>
        <position position="54"/>
    </location>
    <ligand>
        <name>S-adenosyl-L-methionine</name>
        <dbReference type="ChEBI" id="CHEBI:59789"/>
    </ligand>
</feature>
<evidence type="ECO:0000256" key="5">
    <source>
        <dbReference type="ARBA" id="ARBA00022691"/>
    </source>
</evidence>
<evidence type="ECO:0000256" key="6">
    <source>
        <dbReference type="ARBA" id="ARBA00022884"/>
    </source>
</evidence>
<dbReference type="SUPFAM" id="SSF53335">
    <property type="entry name" value="S-adenosyl-L-methionine-dependent methyltransferases"/>
    <property type="match status" value="1"/>
</dbReference>
<feature type="binding site" evidence="7 8">
    <location>
        <position position="27"/>
    </location>
    <ligand>
        <name>S-adenosyl-L-methionine</name>
        <dbReference type="ChEBI" id="CHEBI:59789"/>
    </ligand>
</feature>
<reference evidence="10 11" key="1">
    <citation type="journal article" date="2017" name="BMC Genomics">
        <title>Genomic analysis of methanogenic archaea reveals a shift towards energy conservation.</title>
        <authorList>
            <person name="Gilmore S.P."/>
            <person name="Henske J.K."/>
            <person name="Sexton J.A."/>
            <person name="Solomon K.V."/>
            <person name="Seppala S."/>
            <person name="Yoo J.I."/>
            <person name="Huyett L.M."/>
            <person name="Pressman A."/>
            <person name="Cogan J.Z."/>
            <person name="Kivenson V."/>
            <person name="Peng X."/>
            <person name="Tan Y."/>
            <person name="Valentine D.L."/>
            <person name="O'Malley M.A."/>
        </authorList>
    </citation>
    <scope>NUCLEOTIDE SEQUENCE [LARGE SCALE GENOMIC DNA]</scope>
    <source>
        <strain evidence="10 11">1R-7</strain>
    </source>
</reference>
<organism evidence="10 11">
    <name type="scientific">Methanosphaera cuniculi</name>
    <dbReference type="NCBI Taxonomy" id="1077256"/>
    <lineage>
        <taxon>Archaea</taxon>
        <taxon>Methanobacteriati</taxon>
        <taxon>Methanobacteriota</taxon>
        <taxon>Methanomada group</taxon>
        <taxon>Methanobacteria</taxon>
        <taxon>Methanobacteriales</taxon>
        <taxon>Methanobacteriaceae</taxon>
        <taxon>Methanosphaera</taxon>
    </lineage>
</organism>
<keyword evidence="2 7" id="KW-0698">rRNA processing</keyword>
<keyword evidence="3 7" id="KW-0489">Methyltransferase</keyword>
<dbReference type="PROSITE" id="PS01131">
    <property type="entry name" value="RRNA_A_DIMETH"/>
    <property type="match status" value="1"/>
</dbReference>
<dbReference type="InterPro" id="IPR011530">
    <property type="entry name" value="rRNA_adenine_dimethylase"/>
</dbReference>
<evidence type="ECO:0000256" key="3">
    <source>
        <dbReference type="ARBA" id="ARBA00022603"/>
    </source>
</evidence>
<evidence type="ECO:0000256" key="1">
    <source>
        <dbReference type="ARBA" id="ARBA00022490"/>
    </source>
</evidence>
<dbReference type="Gene3D" id="1.10.8.100">
    <property type="entry name" value="Ribosomal RNA adenine dimethylase-like, domain 2"/>
    <property type="match status" value="1"/>
</dbReference>
<evidence type="ECO:0000256" key="4">
    <source>
        <dbReference type="ARBA" id="ARBA00022679"/>
    </source>
</evidence>
<dbReference type="PANTHER" id="PTHR11727">
    <property type="entry name" value="DIMETHYLADENOSINE TRANSFERASE"/>
    <property type="match status" value="1"/>
</dbReference>
<evidence type="ECO:0000256" key="2">
    <source>
        <dbReference type="ARBA" id="ARBA00022552"/>
    </source>
</evidence>
<dbReference type="EC" id="2.1.1.-" evidence="7"/>
<dbReference type="InterPro" id="IPR020598">
    <property type="entry name" value="rRNA_Ade_methylase_Trfase_N"/>
</dbReference>
<dbReference type="RefSeq" id="WP_338041717.1">
    <property type="nucleotide sequence ID" value="NZ_LMVN01000001.1"/>
</dbReference>
<name>A0A2A2HG08_9EURY</name>
<comment type="function">
    <text evidence="7">Specifically dimethylates two adjacent adenosines in the loop of a conserved hairpin near the 3'-end of 16S rRNA in the 30S particle. May play a critical role in biogenesis of 30S subunits.</text>
</comment>
<dbReference type="PROSITE" id="PS51689">
    <property type="entry name" value="SAM_RNA_A_N6_MT"/>
    <property type="match status" value="1"/>
</dbReference>
<keyword evidence="1 7" id="KW-0963">Cytoplasm</keyword>
<keyword evidence="4 7" id="KW-0808">Transferase</keyword>
<dbReference type="PANTHER" id="PTHR11727:SF7">
    <property type="entry name" value="DIMETHYLADENOSINE TRANSFERASE-RELATED"/>
    <property type="match status" value="1"/>
</dbReference>
<dbReference type="AlphaFoldDB" id="A0A2A2HG08"/>
<evidence type="ECO:0000313" key="10">
    <source>
        <dbReference type="EMBL" id="PAV08295.1"/>
    </source>
</evidence>
<dbReference type="NCBIfam" id="TIGR00755">
    <property type="entry name" value="ksgA"/>
    <property type="match status" value="1"/>
</dbReference>
<evidence type="ECO:0000256" key="7">
    <source>
        <dbReference type="HAMAP-Rule" id="MF_00607"/>
    </source>
</evidence>
<keyword evidence="5 7" id="KW-0949">S-adenosyl-L-methionine</keyword>
<gene>
    <name evidence="7" type="primary">rsmA</name>
    <name evidence="7" type="synonym">ksgA</name>
    <name evidence="10" type="ORF">ASJ82_03670</name>
</gene>
<dbReference type="Pfam" id="PF00398">
    <property type="entry name" value="RrnaAD"/>
    <property type="match status" value="1"/>
</dbReference>
<dbReference type="SMART" id="SM00650">
    <property type="entry name" value="rADc"/>
    <property type="match status" value="1"/>
</dbReference>
<feature type="domain" description="Ribosomal RNA adenine methylase transferase N-terminal" evidence="9">
    <location>
        <begin position="34"/>
        <end position="200"/>
    </location>
</feature>